<accession>A0ABQ6MAN1</accession>
<feature type="signal peptide" evidence="1">
    <location>
        <begin position="1"/>
        <end position="28"/>
    </location>
</feature>
<keyword evidence="3" id="KW-1185">Reference proteome</keyword>
<reference evidence="2 3" key="1">
    <citation type="journal article" date="2023" name="Commun. Biol.">
        <title>Genome analysis of Parmales, the sister group of diatoms, reveals the evolutionary specialization of diatoms from phago-mixotrophs to photoautotrophs.</title>
        <authorList>
            <person name="Ban H."/>
            <person name="Sato S."/>
            <person name="Yoshikawa S."/>
            <person name="Yamada K."/>
            <person name="Nakamura Y."/>
            <person name="Ichinomiya M."/>
            <person name="Sato N."/>
            <person name="Blanc-Mathieu R."/>
            <person name="Endo H."/>
            <person name="Kuwata A."/>
            <person name="Ogata H."/>
        </authorList>
    </citation>
    <scope>NUCLEOTIDE SEQUENCE [LARGE SCALE GENOMIC DNA]</scope>
</reference>
<sequence>MGGTGLAGRHLFSLLSPHPLFLVTHVLGSPLSKGRPYREVWEEKERFLRKHYAPIPVPPLPYPPSAAPLLVTCASSLPPTTRYVFSCVAPSLGSLETELAARGHRVVSISPHGRAARNTVVPALNARALLPALLREPAAIIKSPNCAACGLAPVLLGLAGLAPLGRVVVTTMQSLSGRGDAV</sequence>
<dbReference type="PANTHER" id="PTHR46718">
    <property type="entry name" value="ASPARTATE-SEMIALDEHYDE DEHYDROGENASE"/>
    <property type="match status" value="1"/>
</dbReference>
<protein>
    <submittedName>
        <fullName evidence="2">Uncharacterized protein</fullName>
    </submittedName>
</protein>
<dbReference type="EMBL" id="BRYB01002618">
    <property type="protein sequence ID" value="GMI22751.1"/>
    <property type="molecule type" value="Genomic_DNA"/>
</dbReference>
<feature type="chain" id="PRO_5046342154" evidence="1">
    <location>
        <begin position="29"/>
        <end position="182"/>
    </location>
</feature>
<comment type="caution">
    <text evidence="2">The sequence shown here is derived from an EMBL/GenBank/DDBJ whole genome shotgun (WGS) entry which is preliminary data.</text>
</comment>
<evidence type="ECO:0000313" key="2">
    <source>
        <dbReference type="EMBL" id="GMI22751.1"/>
    </source>
</evidence>
<dbReference type="SUPFAM" id="SSF51735">
    <property type="entry name" value="NAD(P)-binding Rossmann-fold domains"/>
    <property type="match status" value="1"/>
</dbReference>
<gene>
    <name evidence="2" type="ORF">TeGR_g7954</name>
</gene>
<proteinExistence type="predicted"/>
<keyword evidence="1" id="KW-0732">Signal</keyword>
<name>A0ABQ6MAN1_9STRA</name>
<evidence type="ECO:0000256" key="1">
    <source>
        <dbReference type="SAM" id="SignalP"/>
    </source>
</evidence>
<dbReference type="Proteomes" id="UP001165060">
    <property type="component" value="Unassembled WGS sequence"/>
</dbReference>
<dbReference type="InterPro" id="IPR036291">
    <property type="entry name" value="NAD(P)-bd_dom_sf"/>
</dbReference>
<dbReference type="PANTHER" id="PTHR46718:SF1">
    <property type="entry name" value="ASPARTATE-SEMIALDEHYDE DEHYDROGENASE"/>
    <property type="match status" value="1"/>
</dbReference>
<dbReference type="Gene3D" id="3.40.50.720">
    <property type="entry name" value="NAD(P)-binding Rossmann-like Domain"/>
    <property type="match status" value="1"/>
</dbReference>
<organism evidence="2 3">
    <name type="scientific">Tetraparma gracilis</name>
    <dbReference type="NCBI Taxonomy" id="2962635"/>
    <lineage>
        <taxon>Eukaryota</taxon>
        <taxon>Sar</taxon>
        <taxon>Stramenopiles</taxon>
        <taxon>Ochrophyta</taxon>
        <taxon>Bolidophyceae</taxon>
        <taxon>Parmales</taxon>
        <taxon>Triparmaceae</taxon>
        <taxon>Tetraparma</taxon>
    </lineage>
</organism>
<evidence type="ECO:0000313" key="3">
    <source>
        <dbReference type="Proteomes" id="UP001165060"/>
    </source>
</evidence>
<dbReference type="InterPro" id="IPR051823">
    <property type="entry name" value="ASADH-related"/>
</dbReference>
<feature type="non-terminal residue" evidence="2">
    <location>
        <position position="182"/>
    </location>
</feature>